<evidence type="ECO:0000256" key="7">
    <source>
        <dbReference type="ARBA" id="ARBA00022771"/>
    </source>
</evidence>
<evidence type="ECO:0000256" key="3">
    <source>
        <dbReference type="ARBA" id="ARBA00009409"/>
    </source>
</evidence>
<dbReference type="GO" id="GO:0008270">
    <property type="term" value="F:zinc ion binding"/>
    <property type="evidence" value="ECO:0007669"/>
    <property type="project" value="UniProtKB-KW"/>
</dbReference>
<dbReference type="EMBL" id="KF900857">
    <property type="protein sequence ID" value="AIF09281.1"/>
    <property type="molecule type" value="Genomic_DNA"/>
</dbReference>
<comment type="catalytic activity">
    <reaction evidence="15">
        <text>2'-deoxyribonucleotide-(2'-deoxyribose 5'-phosphate)-2'-deoxyribonucleotide-DNA = a 3'-end 2'-deoxyribonucleotide-(2,3-dehydro-2,3-deoxyribose 5'-phosphate)-DNA + a 5'-end 5'-phospho-2'-deoxyribonucleoside-DNA + H(+)</text>
        <dbReference type="Rhea" id="RHEA:66592"/>
        <dbReference type="Rhea" id="RHEA-COMP:13180"/>
        <dbReference type="Rhea" id="RHEA-COMP:16897"/>
        <dbReference type="Rhea" id="RHEA-COMP:17067"/>
        <dbReference type="ChEBI" id="CHEBI:15378"/>
        <dbReference type="ChEBI" id="CHEBI:136412"/>
        <dbReference type="ChEBI" id="CHEBI:157695"/>
        <dbReference type="ChEBI" id="CHEBI:167181"/>
        <dbReference type="EC" id="4.2.99.18"/>
    </reaction>
</comment>
<dbReference type="Pfam" id="PF06827">
    <property type="entry name" value="zf-FPG_IleRS"/>
    <property type="match status" value="1"/>
</dbReference>
<keyword evidence="6" id="KW-0227">DNA damage</keyword>
<comment type="subunit">
    <text evidence="4">Monomer.</text>
</comment>
<dbReference type="InterPro" id="IPR012319">
    <property type="entry name" value="FPG_cat"/>
</dbReference>
<keyword evidence="9" id="KW-0862">Zinc</keyword>
<keyword evidence="13" id="KW-0511">Multifunctional enzyme</keyword>
<evidence type="ECO:0000256" key="9">
    <source>
        <dbReference type="ARBA" id="ARBA00022833"/>
    </source>
</evidence>
<keyword evidence="14 19" id="KW-0326">Glycosidase</keyword>
<evidence type="ECO:0000313" key="19">
    <source>
        <dbReference type="EMBL" id="AIF09281.1"/>
    </source>
</evidence>
<evidence type="ECO:0000256" key="13">
    <source>
        <dbReference type="ARBA" id="ARBA00023268"/>
    </source>
</evidence>
<comment type="similarity">
    <text evidence="3">Belongs to the FPG family.</text>
</comment>
<dbReference type="Pfam" id="PF01149">
    <property type="entry name" value="Fapy_DNA_glyco"/>
    <property type="match status" value="1"/>
</dbReference>
<dbReference type="InterPro" id="IPR035937">
    <property type="entry name" value="FPG_N"/>
</dbReference>
<dbReference type="CDD" id="cd08966">
    <property type="entry name" value="EcFpg-like_N"/>
    <property type="match status" value="1"/>
</dbReference>
<dbReference type="FunFam" id="1.10.8.50:FF:000003">
    <property type="entry name" value="Formamidopyrimidine-DNA glycosylase"/>
    <property type="match status" value="1"/>
</dbReference>
<evidence type="ECO:0000259" key="17">
    <source>
        <dbReference type="PROSITE" id="PS51066"/>
    </source>
</evidence>
<evidence type="ECO:0000256" key="2">
    <source>
        <dbReference type="ARBA" id="ARBA00001947"/>
    </source>
</evidence>
<dbReference type="GO" id="GO:0003684">
    <property type="term" value="F:damaged DNA binding"/>
    <property type="evidence" value="ECO:0007669"/>
    <property type="project" value="InterPro"/>
</dbReference>
<dbReference type="InterPro" id="IPR020629">
    <property type="entry name" value="FPG_Glyclase"/>
</dbReference>
<dbReference type="AlphaFoldDB" id="A0A075GZE6"/>
<dbReference type="SUPFAM" id="SSF57716">
    <property type="entry name" value="Glucocorticoid receptor-like (DNA-binding domain)"/>
    <property type="match status" value="1"/>
</dbReference>
<sequence length="300" mass="33723">MNLSGRQNHGVVPTQRAMPELPEVETVRRGLENHLTRRRIERVELRRLDLRFPFPEGFAALLRGRLVESVERRAKYLLIRLEGKVTWMCHLGMTGRWTLLGANSSEADDGSHDWVVVHLDDGGRAVFSDHRRFGFMDHFETSEQDQNRFLSKLGPEPTPDHLTPMDMAEALRGRRTPMKAALLDQRTVAGLGNIYVCEILFRSGISPRRRASSVAGKTGVTKRVERVTAATHDVIVEAIDAGGSSISDFVNVEGDLGYFSHSFQVYGREGEPCLSEGCDTTIRRIVQAGRSTFYCPNCQR</sequence>
<evidence type="ECO:0000256" key="16">
    <source>
        <dbReference type="PROSITE-ProRule" id="PRU00391"/>
    </source>
</evidence>
<feature type="domain" description="FPG-type" evidence="17">
    <location>
        <begin position="264"/>
        <end position="300"/>
    </location>
</feature>
<dbReference type="SUPFAM" id="SSF81624">
    <property type="entry name" value="N-terminal domain of MutM-like DNA repair proteins"/>
    <property type="match status" value="1"/>
</dbReference>
<comment type="catalytic activity">
    <reaction evidence="1">
        <text>Hydrolysis of DNA containing ring-opened 7-methylguanine residues, releasing 2,6-diamino-4-hydroxy-5-(N-methyl)formamidopyrimidine.</text>
        <dbReference type="EC" id="3.2.2.23"/>
    </reaction>
</comment>
<dbReference type="PROSITE" id="PS51068">
    <property type="entry name" value="FPG_CAT"/>
    <property type="match status" value="1"/>
</dbReference>
<evidence type="ECO:0000256" key="12">
    <source>
        <dbReference type="ARBA" id="ARBA00023239"/>
    </source>
</evidence>
<dbReference type="SMART" id="SM01232">
    <property type="entry name" value="H2TH"/>
    <property type="match status" value="1"/>
</dbReference>
<dbReference type="NCBIfam" id="NF002211">
    <property type="entry name" value="PRK01103.1"/>
    <property type="match status" value="1"/>
</dbReference>
<dbReference type="GO" id="GO:0140078">
    <property type="term" value="F:class I DNA-(apurinic or apyrimidinic site) endonuclease activity"/>
    <property type="evidence" value="ECO:0007669"/>
    <property type="project" value="UniProtKB-EC"/>
</dbReference>
<dbReference type="Gene3D" id="3.20.190.10">
    <property type="entry name" value="MutM-like, N-terminal"/>
    <property type="match status" value="1"/>
</dbReference>
<evidence type="ECO:0000256" key="8">
    <source>
        <dbReference type="ARBA" id="ARBA00022801"/>
    </source>
</evidence>
<evidence type="ECO:0000256" key="6">
    <source>
        <dbReference type="ARBA" id="ARBA00022763"/>
    </source>
</evidence>
<keyword evidence="11" id="KW-0234">DNA repair</keyword>
<evidence type="ECO:0000256" key="5">
    <source>
        <dbReference type="ARBA" id="ARBA00022723"/>
    </source>
</evidence>
<keyword evidence="5" id="KW-0479">Metal-binding</keyword>
<keyword evidence="12" id="KW-0456">Lyase</keyword>
<dbReference type="HAMAP" id="MF_00103">
    <property type="entry name" value="Fapy_DNA_glycosyl"/>
    <property type="match status" value="1"/>
</dbReference>
<evidence type="ECO:0000259" key="18">
    <source>
        <dbReference type="PROSITE" id="PS51068"/>
    </source>
</evidence>
<name>A0A075GZE6_9EURY</name>
<dbReference type="SUPFAM" id="SSF46946">
    <property type="entry name" value="S13-like H2TH domain"/>
    <property type="match status" value="1"/>
</dbReference>
<reference evidence="19" key="1">
    <citation type="journal article" date="2014" name="Genome Biol. Evol.">
        <title>Pangenome evidence for extensive interdomain horizontal transfer affecting lineage core and shell genes in uncultured planktonic thaumarchaeota and euryarchaeota.</title>
        <authorList>
            <person name="Deschamps P."/>
            <person name="Zivanovic Y."/>
            <person name="Moreira D."/>
            <person name="Rodriguez-Valera F."/>
            <person name="Lopez-Garcia P."/>
        </authorList>
    </citation>
    <scope>NUCLEOTIDE SEQUENCE</scope>
</reference>
<evidence type="ECO:0000256" key="15">
    <source>
        <dbReference type="ARBA" id="ARBA00044632"/>
    </source>
</evidence>
<evidence type="ECO:0000256" key="14">
    <source>
        <dbReference type="ARBA" id="ARBA00023295"/>
    </source>
</evidence>
<dbReference type="NCBIfam" id="TIGR00577">
    <property type="entry name" value="fpg"/>
    <property type="match status" value="1"/>
</dbReference>
<dbReference type="Pfam" id="PF06831">
    <property type="entry name" value="H2TH"/>
    <property type="match status" value="1"/>
</dbReference>
<keyword evidence="7 16" id="KW-0863">Zinc-finger</keyword>
<dbReference type="PANTHER" id="PTHR22993">
    <property type="entry name" value="FORMAMIDOPYRIMIDINE-DNA GLYCOSYLASE"/>
    <property type="match status" value="1"/>
</dbReference>
<dbReference type="Gene3D" id="1.10.8.50">
    <property type="match status" value="1"/>
</dbReference>
<comment type="cofactor">
    <cofactor evidence="2">
        <name>Zn(2+)</name>
        <dbReference type="ChEBI" id="CHEBI:29105"/>
    </cofactor>
</comment>
<evidence type="ECO:0000256" key="11">
    <source>
        <dbReference type="ARBA" id="ARBA00023204"/>
    </source>
</evidence>
<dbReference type="InterPro" id="IPR010663">
    <property type="entry name" value="Znf_FPG/IleRS"/>
</dbReference>
<dbReference type="EC" id="3.2.2.23" evidence="19"/>
<evidence type="ECO:0000256" key="4">
    <source>
        <dbReference type="ARBA" id="ARBA00011245"/>
    </source>
</evidence>
<dbReference type="GO" id="GO:0034039">
    <property type="term" value="F:8-oxo-7,8-dihydroguanine DNA N-glycosylase activity"/>
    <property type="evidence" value="ECO:0007669"/>
    <property type="project" value="TreeGrafter"/>
</dbReference>
<dbReference type="PANTHER" id="PTHR22993:SF9">
    <property type="entry name" value="FORMAMIDOPYRIMIDINE-DNA GLYCOSYLASE"/>
    <property type="match status" value="1"/>
</dbReference>
<keyword evidence="10" id="KW-0238">DNA-binding</keyword>
<dbReference type="PROSITE" id="PS51066">
    <property type="entry name" value="ZF_FPG_2"/>
    <property type="match status" value="1"/>
</dbReference>
<dbReference type="InterPro" id="IPR010979">
    <property type="entry name" value="Ribosomal_uS13-like_H2TH"/>
</dbReference>
<organism evidence="19">
    <name type="scientific">uncultured marine group II/III euryarchaeote KM3_35_G08</name>
    <dbReference type="NCBI Taxonomy" id="1456438"/>
    <lineage>
        <taxon>Archaea</taxon>
        <taxon>Methanobacteriati</taxon>
        <taxon>Methanobacteriota</taxon>
        <taxon>environmental samples</taxon>
    </lineage>
</organism>
<protein>
    <submittedName>
        <fullName evidence="19">Formamidopyrimidine-DNA glycosylase (MutM, fpg)</fullName>
        <ecNumber evidence="19">3.2.2.23</ecNumber>
    </submittedName>
</protein>
<evidence type="ECO:0000256" key="10">
    <source>
        <dbReference type="ARBA" id="ARBA00023125"/>
    </source>
</evidence>
<dbReference type="GO" id="GO:0006284">
    <property type="term" value="P:base-excision repair"/>
    <property type="evidence" value="ECO:0007669"/>
    <property type="project" value="InterPro"/>
</dbReference>
<dbReference type="InterPro" id="IPR015886">
    <property type="entry name" value="H2TH_FPG"/>
</dbReference>
<accession>A0A075GZE6</accession>
<dbReference type="SMART" id="SM00898">
    <property type="entry name" value="Fapy_DNA_glyco"/>
    <property type="match status" value="1"/>
</dbReference>
<feature type="domain" description="Formamidopyrimidine-DNA glycosylase catalytic" evidence="18">
    <location>
        <begin position="19"/>
        <end position="134"/>
    </location>
</feature>
<evidence type="ECO:0000256" key="1">
    <source>
        <dbReference type="ARBA" id="ARBA00001668"/>
    </source>
</evidence>
<proteinExistence type="inferred from homology"/>
<dbReference type="InterPro" id="IPR000214">
    <property type="entry name" value="Znf_DNA_glyclase/AP_lyase"/>
</dbReference>
<keyword evidence="8 19" id="KW-0378">Hydrolase</keyword>
<gene>
    <name evidence="19" type="primary">fpg</name>
    <name evidence="19" type="synonym">mutM</name>
</gene>